<dbReference type="Pfam" id="PF08448">
    <property type="entry name" value="PAS_4"/>
    <property type="match status" value="1"/>
</dbReference>
<evidence type="ECO:0000256" key="3">
    <source>
        <dbReference type="ARBA" id="ARBA00023015"/>
    </source>
</evidence>
<dbReference type="InterPro" id="IPR027417">
    <property type="entry name" value="P-loop_NTPase"/>
</dbReference>
<evidence type="ECO:0000256" key="1">
    <source>
        <dbReference type="ARBA" id="ARBA00022741"/>
    </source>
</evidence>
<evidence type="ECO:0000256" key="2">
    <source>
        <dbReference type="ARBA" id="ARBA00022840"/>
    </source>
</evidence>
<evidence type="ECO:0000259" key="7">
    <source>
        <dbReference type="PROSITE" id="PS50045"/>
    </source>
</evidence>
<dbReference type="InterPro" id="IPR013656">
    <property type="entry name" value="PAS_4"/>
</dbReference>
<dbReference type="PANTHER" id="PTHR32071">
    <property type="entry name" value="TRANSCRIPTIONAL REGULATORY PROTEIN"/>
    <property type="match status" value="1"/>
</dbReference>
<comment type="caution">
    <text evidence="8">The sequence shown here is derived from an EMBL/GenBank/DDBJ whole genome shotgun (WGS) entry which is preliminary data.</text>
</comment>
<dbReference type="AlphaFoldDB" id="A0A933W0X7"/>
<sequence>MSFLPEDPAESSPSSSEFVRAMSGVFESLGRAIVCVDASFRIVHASDGLDAIAGEGTARAISGRTLEETFGSALFGQDSPMRDALARGERREGWSATLRADGRESRPLSLTAAPLCGVQSPLCDPRVAFLLVVRTGEDLGAAGGGAPTLFAGMVARSSRMRALFDLVQNLAESDATVLITGESGTGKEMVARALHDHSPRHAAPFVAVNCGAIPSELLESELFGHVRGAFTGAVRDREGRFEAAAGGALFLDEVGDLPLALQVKLLRVLQERTYERVGESRTRQTSARILAATNRDLRREVAAGRFREDLFYRLRVVPIEIPPLRARREDIEPLARQLLSRVCARQGRSLMLAPDAMRVLLEYAWPGNARELENALEYAVAVCRGQTLHESDLPSEVRAMPDAEPVVRESAHAAQMSPAVRPAAPAGDDRERIRAALESNRWNRDRAAAALGMSRTTLWRRMRELGMAG</sequence>
<dbReference type="EMBL" id="JACRIW010000023">
    <property type="protein sequence ID" value="MBI5168445.1"/>
    <property type="molecule type" value="Genomic_DNA"/>
</dbReference>
<dbReference type="CDD" id="cd00009">
    <property type="entry name" value="AAA"/>
    <property type="match status" value="1"/>
</dbReference>
<feature type="region of interest" description="Disordered" evidence="6">
    <location>
        <begin position="411"/>
        <end position="430"/>
    </location>
</feature>
<dbReference type="InterPro" id="IPR009057">
    <property type="entry name" value="Homeodomain-like_sf"/>
</dbReference>
<dbReference type="Proteomes" id="UP000696931">
    <property type="component" value="Unassembled WGS sequence"/>
</dbReference>
<feature type="domain" description="Sigma-54 factor interaction" evidence="7">
    <location>
        <begin position="153"/>
        <end position="381"/>
    </location>
</feature>
<dbReference type="GO" id="GO:0006355">
    <property type="term" value="P:regulation of DNA-templated transcription"/>
    <property type="evidence" value="ECO:0007669"/>
    <property type="project" value="InterPro"/>
</dbReference>
<dbReference type="SUPFAM" id="SSF52540">
    <property type="entry name" value="P-loop containing nucleoside triphosphate hydrolases"/>
    <property type="match status" value="1"/>
</dbReference>
<dbReference type="InterPro" id="IPR025662">
    <property type="entry name" value="Sigma_54_int_dom_ATP-bd_1"/>
</dbReference>
<dbReference type="Gene3D" id="1.10.10.60">
    <property type="entry name" value="Homeodomain-like"/>
    <property type="match status" value="1"/>
</dbReference>
<reference evidence="8" key="1">
    <citation type="submission" date="2020-07" db="EMBL/GenBank/DDBJ databases">
        <title>Huge and variable diversity of episymbiotic CPR bacteria and DPANN archaea in groundwater ecosystems.</title>
        <authorList>
            <person name="He C.Y."/>
            <person name="Keren R."/>
            <person name="Whittaker M."/>
            <person name="Farag I.F."/>
            <person name="Doudna J."/>
            <person name="Cate J.H.D."/>
            <person name="Banfield J.F."/>
        </authorList>
    </citation>
    <scope>NUCLEOTIDE SEQUENCE</scope>
    <source>
        <strain evidence="8">NC_groundwater_1813_Pr3_B-0.1um_71_17</strain>
    </source>
</reference>
<dbReference type="FunFam" id="3.40.50.300:FF:000006">
    <property type="entry name" value="DNA-binding transcriptional regulator NtrC"/>
    <property type="match status" value="1"/>
</dbReference>
<dbReference type="Gene3D" id="1.10.8.60">
    <property type="match status" value="1"/>
</dbReference>
<dbReference type="Pfam" id="PF00158">
    <property type="entry name" value="Sigma54_activat"/>
    <property type="match status" value="1"/>
</dbReference>
<evidence type="ECO:0000256" key="4">
    <source>
        <dbReference type="ARBA" id="ARBA00023125"/>
    </source>
</evidence>
<gene>
    <name evidence="8" type="ORF">HZA61_03055</name>
</gene>
<name>A0A933W0X7_UNCEI</name>
<keyword evidence="1" id="KW-0547">Nucleotide-binding</keyword>
<protein>
    <submittedName>
        <fullName evidence="8">Sigma 54-interacting transcriptional regulator</fullName>
    </submittedName>
</protein>
<dbReference type="PROSITE" id="PS50045">
    <property type="entry name" value="SIGMA54_INTERACT_4"/>
    <property type="match status" value="1"/>
</dbReference>
<dbReference type="GO" id="GO:0043565">
    <property type="term" value="F:sequence-specific DNA binding"/>
    <property type="evidence" value="ECO:0007669"/>
    <property type="project" value="InterPro"/>
</dbReference>
<organism evidence="8 9">
    <name type="scientific">Eiseniibacteriota bacterium</name>
    <dbReference type="NCBI Taxonomy" id="2212470"/>
    <lineage>
        <taxon>Bacteria</taxon>
        <taxon>Candidatus Eiseniibacteriota</taxon>
    </lineage>
</organism>
<keyword evidence="4" id="KW-0238">DNA-binding</keyword>
<evidence type="ECO:0000256" key="6">
    <source>
        <dbReference type="SAM" id="MobiDB-lite"/>
    </source>
</evidence>
<dbReference type="InterPro" id="IPR003593">
    <property type="entry name" value="AAA+_ATPase"/>
</dbReference>
<dbReference type="InterPro" id="IPR058031">
    <property type="entry name" value="AAA_lid_NorR"/>
</dbReference>
<dbReference type="Gene3D" id="3.40.50.300">
    <property type="entry name" value="P-loop containing nucleotide triphosphate hydrolases"/>
    <property type="match status" value="1"/>
</dbReference>
<keyword evidence="3" id="KW-0805">Transcription regulation</keyword>
<dbReference type="InterPro" id="IPR002197">
    <property type="entry name" value="HTH_Fis"/>
</dbReference>
<dbReference type="InterPro" id="IPR002078">
    <property type="entry name" value="Sigma_54_int"/>
</dbReference>
<proteinExistence type="predicted"/>
<evidence type="ECO:0000313" key="9">
    <source>
        <dbReference type="Proteomes" id="UP000696931"/>
    </source>
</evidence>
<dbReference type="PANTHER" id="PTHR32071:SF117">
    <property type="entry name" value="PTS-DEPENDENT DIHYDROXYACETONE KINASE OPERON REGULATORY PROTEIN-RELATED"/>
    <property type="match status" value="1"/>
</dbReference>
<dbReference type="SMART" id="SM00382">
    <property type="entry name" value="AAA"/>
    <property type="match status" value="1"/>
</dbReference>
<dbReference type="GO" id="GO:0005524">
    <property type="term" value="F:ATP binding"/>
    <property type="evidence" value="ECO:0007669"/>
    <property type="project" value="UniProtKB-KW"/>
</dbReference>
<dbReference type="Pfam" id="PF25601">
    <property type="entry name" value="AAA_lid_14"/>
    <property type="match status" value="1"/>
</dbReference>
<keyword evidence="2" id="KW-0067">ATP-binding</keyword>
<dbReference type="SUPFAM" id="SSF46689">
    <property type="entry name" value="Homeodomain-like"/>
    <property type="match status" value="1"/>
</dbReference>
<dbReference type="PRINTS" id="PR01590">
    <property type="entry name" value="HTHFIS"/>
</dbReference>
<evidence type="ECO:0000256" key="5">
    <source>
        <dbReference type="ARBA" id="ARBA00023163"/>
    </source>
</evidence>
<dbReference type="Gene3D" id="3.30.450.20">
    <property type="entry name" value="PAS domain"/>
    <property type="match status" value="1"/>
</dbReference>
<evidence type="ECO:0000313" key="8">
    <source>
        <dbReference type="EMBL" id="MBI5168445.1"/>
    </source>
</evidence>
<dbReference type="PROSITE" id="PS00675">
    <property type="entry name" value="SIGMA54_INTERACT_1"/>
    <property type="match status" value="1"/>
</dbReference>
<keyword evidence="5" id="KW-0804">Transcription</keyword>
<accession>A0A933W0X7</accession>
<dbReference type="Pfam" id="PF02954">
    <property type="entry name" value="HTH_8"/>
    <property type="match status" value="1"/>
</dbReference>